<dbReference type="EMBL" id="UGCD01000004">
    <property type="protein sequence ID" value="STK06045.1"/>
    <property type="molecule type" value="Genomic_DNA"/>
</dbReference>
<dbReference type="SUPFAM" id="SSF53335">
    <property type="entry name" value="S-adenosyl-L-methionine-dependent methyltransferases"/>
    <property type="match status" value="1"/>
</dbReference>
<proteinExistence type="predicted"/>
<keyword evidence="1" id="KW-0489">Methyltransferase</keyword>
<gene>
    <name evidence="1" type="ORF">NCTC10865_06458</name>
</gene>
<dbReference type="InterPro" id="IPR029063">
    <property type="entry name" value="SAM-dependent_MTases_sf"/>
</dbReference>
<name>A0A376YJM6_ECOLX</name>
<dbReference type="GO" id="GO:0032259">
    <property type="term" value="P:methylation"/>
    <property type="evidence" value="ECO:0007669"/>
    <property type="project" value="UniProtKB-KW"/>
</dbReference>
<organism evidence="1 2">
    <name type="scientific">Escherichia coli</name>
    <dbReference type="NCBI Taxonomy" id="562"/>
    <lineage>
        <taxon>Bacteria</taxon>
        <taxon>Pseudomonadati</taxon>
        <taxon>Pseudomonadota</taxon>
        <taxon>Gammaproteobacteria</taxon>
        <taxon>Enterobacterales</taxon>
        <taxon>Enterobacteriaceae</taxon>
        <taxon>Escherichia</taxon>
    </lineage>
</organism>
<accession>A0A376YJM6</accession>
<dbReference type="AlphaFoldDB" id="A0A376YJM6"/>
<sequence>MKELCYGSVCSGIEAASIAWEPLGMRPAWFAEIEPFPSAVLAHRWPHVANLGDMTKLAKKSPGWGNRTP</sequence>
<dbReference type="Proteomes" id="UP000254159">
    <property type="component" value="Unassembled WGS sequence"/>
</dbReference>
<protein>
    <submittedName>
        <fullName evidence="1">Putative DNA methyltransferase</fullName>
    </submittedName>
</protein>
<reference evidence="1 2" key="1">
    <citation type="submission" date="2018-06" db="EMBL/GenBank/DDBJ databases">
        <authorList>
            <consortium name="Pathogen Informatics"/>
            <person name="Doyle S."/>
        </authorList>
    </citation>
    <scope>NUCLEOTIDE SEQUENCE [LARGE SCALE GENOMIC DNA]</scope>
    <source>
        <strain evidence="1 2">NCTC10865</strain>
    </source>
</reference>
<dbReference type="Gene3D" id="3.40.50.150">
    <property type="entry name" value="Vaccinia Virus protein VP39"/>
    <property type="match status" value="1"/>
</dbReference>
<keyword evidence="1" id="KW-0808">Transferase</keyword>
<evidence type="ECO:0000313" key="2">
    <source>
        <dbReference type="Proteomes" id="UP000254159"/>
    </source>
</evidence>
<dbReference type="GO" id="GO:0008168">
    <property type="term" value="F:methyltransferase activity"/>
    <property type="evidence" value="ECO:0007669"/>
    <property type="project" value="UniProtKB-KW"/>
</dbReference>
<evidence type="ECO:0000313" key="1">
    <source>
        <dbReference type="EMBL" id="STK06045.1"/>
    </source>
</evidence>